<proteinExistence type="predicted"/>
<evidence type="ECO:0000313" key="1">
    <source>
        <dbReference type="EMBL" id="CAG6695764.1"/>
    </source>
</evidence>
<dbReference type="EMBL" id="HBUF01325250">
    <property type="protein sequence ID" value="CAG6695764.1"/>
    <property type="molecule type" value="Transcribed_RNA"/>
</dbReference>
<protein>
    <submittedName>
        <fullName evidence="1">Uncharacterized protein</fullName>
    </submittedName>
</protein>
<accession>A0A8D8XI30</accession>
<organism evidence="1">
    <name type="scientific">Cacopsylla melanoneura</name>
    <dbReference type="NCBI Taxonomy" id="428564"/>
    <lineage>
        <taxon>Eukaryota</taxon>
        <taxon>Metazoa</taxon>
        <taxon>Ecdysozoa</taxon>
        <taxon>Arthropoda</taxon>
        <taxon>Hexapoda</taxon>
        <taxon>Insecta</taxon>
        <taxon>Pterygota</taxon>
        <taxon>Neoptera</taxon>
        <taxon>Paraneoptera</taxon>
        <taxon>Hemiptera</taxon>
        <taxon>Sternorrhyncha</taxon>
        <taxon>Psylloidea</taxon>
        <taxon>Psyllidae</taxon>
        <taxon>Psyllinae</taxon>
        <taxon>Cacopsylla</taxon>
    </lineage>
</organism>
<reference evidence="1" key="1">
    <citation type="submission" date="2021-05" db="EMBL/GenBank/DDBJ databases">
        <authorList>
            <person name="Alioto T."/>
            <person name="Alioto T."/>
            <person name="Gomez Garrido J."/>
        </authorList>
    </citation>
    <scope>NUCLEOTIDE SEQUENCE</scope>
</reference>
<sequence length="347" mass="38559">MSEELISKEIKNNPSNEIKDNLSKEIKNNLSDEVGFKFFTSQVDNICSPVDKYKCLKLGLARASEFHPELYVRLYRLCLSDAFTLSQLNECWSFNPTVTSFDRTGVKLALNVPGENCDTFDRTGLKLAPLNVSRDTYQNNFEAKLNSNCAKFAPSNTEFPKVAPLHSTINTKSTISNAVKIAPFDSTSKKLAPSSPVESFTTDMKSSTSLATSESLTTDMKLTNSHLSRLDSLIASMLDKGDLYNASLVSRLFQWEYNDCLVLEQMAKATSQTESGEDVLVHLATKLRHGKPLAQFFVAAYRLMCSLGMLFRYTDLAASVAQWSQRLAGNPEDAASIPSRYKINSIC</sequence>
<name>A0A8D8XI30_9HEMI</name>
<dbReference type="AlphaFoldDB" id="A0A8D8XI30"/>